<sequence>MCSGMCWKHSVNLESLHKKHKGPGTELGL</sequence>
<proteinExistence type="predicted"/>
<reference evidence="1" key="1">
    <citation type="submission" date="2014-11" db="EMBL/GenBank/DDBJ databases">
        <authorList>
            <person name="Amaro Gonzalez C."/>
        </authorList>
    </citation>
    <scope>NUCLEOTIDE SEQUENCE</scope>
</reference>
<dbReference type="EMBL" id="GBXM01084812">
    <property type="protein sequence ID" value="JAH23765.1"/>
    <property type="molecule type" value="Transcribed_RNA"/>
</dbReference>
<organism evidence="1">
    <name type="scientific">Anguilla anguilla</name>
    <name type="common">European freshwater eel</name>
    <name type="synonym">Muraena anguilla</name>
    <dbReference type="NCBI Taxonomy" id="7936"/>
    <lineage>
        <taxon>Eukaryota</taxon>
        <taxon>Metazoa</taxon>
        <taxon>Chordata</taxon>
        <taxon>Craniata</taxon>
        <taxon>Vertebrata</taxon>
        <taxon>Euteleostomi</taxon>
        <taxon>Actinopterygii</taxon>
        <taxon>Neopterygii</taxon>
        <taxon>Teleostei</taxon>
        <taxon>Anguilliformes</taxon>
        <taxon>Anguillidae</taxon>
        <taxon>Anguilla</taxon>
    </lineage>
</organism>
<reference evidence="1" key="2">
    <citation type="journal article" date="2015" name="Fish Shellfish Immunol.">
        <title>Early steps in the European eel (Anguilla anguilla)-Vibrio vulnificus interaction in the gills: Role of the RtxA13 toxin.</title>
        <authorList>
            <person name="Callol A."/>
            <person name="Pajuelo D."/>
            <person name="Ebbesson L."/>
            <person name="Teles M."/>
            <person name="MacKenzie S."/>
            <person name="Amaro C."/>
        </authorList>
    </citation>
    <scope>NUCLEOTIDE SEQUENCE</scope>
</reference>
<protein>
    <submittedName>
        <fullName evidence="1">Uncharacterized protein</fullName>
    </submittedName>
</protein>
<evidence type="ECO:0000313" key="1">
    <source>
        <dbReference type="EMBL" id="JAH23765.1"/>
    </source>
</evidence>
<dbReference type="AlphaFoldDB" id="A0A0E9R5P2"/>
<name>A0A0E9R5P2_ANGAN</name>
<accession>A0A0E9R5P2</accession>